<feature type="binding site" evidence="11">
    <location>
        <begin position="235"/>
        <end position="241"/>
    </location>
    <ligand>
        <name>acetyl-CoA</name>
        <dbReference type="ChEBI" id="CHEBI:57288"/>
    </ligand>
</feature>
<dbReference type="Pfam" id="PF21183">
    <property type="entry name" value="HAT1_C"/>
    <property type="match status" value="1"/>
</dbReference>
<evidence type="ECO:0000256" key="11">
    <source>
        <dbReference type="PIRSR" id="PIRSR038084-2"/>
    </source>
</evidence>
<dbReference type="Pfam" id="PF10394">
    <property type="entry name" value="Hat1_N"/>
    <property type="match status" value="1"/>
</dbReference>
<dbReference type="GO" id="GO:0031509">
    <property type="term" value="P:subtelomeric heterochromatin formation"/>
    <property type="evidence" value="ECO:0007669"/>
    <property type="project" value="InterPro"/>
</dbReference>
<dbReference type="InterPro" id="IPR037113">
    <property type="entry name" value="Hat1_N_sf"/>
</dbReference>
<evidence type="ECO:0000256" key="12">
    <source>
        <dbReference type="PIRSR" id="PIRSR038084-3"/>
    </source>
</evidence>
<evidence type="ECO:0000259" key="14">
    <source>
        <dbReference type="Pfam" id="PF21183"/>
    </source>
</evidence>
<dbReference type="GO" id="GO:0004402">
    <property type="term" value="F:histone acetyltransferase activity"/>
    <property type="evidence" value="ECO:0007669"/>
    <property type="project" value="UniProtKB-UniRule"/>
</dbReference>
<dbReference type="EMBL" id="LR785692">
    <property type="protein sequence ID" value="CAB3251832.1"/>
    <property type="molecule type" value="mRNA"/>
</dbReference>
<evidence type="ECO:0000256" key="5">
    <source>
        <dbReference type="ARBA" id="ARBA00022679"/>
    </source>
</evidence>
<feature type="active site" description="Proton donor/acceptor" evidence="10">
    <location>
        <position position="263"/>
    </location>
</feature>
<name>A0A6F9DDN0_9ASCI</name>
<dbReference type="Gene3D" id="1.10.10.390">
    <property type="match status" value="1"/>
</dbReference>
<evidence type="ECO:0000256" key="1">
    <source>
        <dbReference type="ARBA" id="ARBA00004123"/>
    </source>
</evidence>
<dbReference type="GO" id="GO:0005634">
    <property type="term" value="C:nucleus"/>
    <property type="evidence" value="ECO:0007669"/>
    <property type="project" value="UniProtKB-SubCell"/>
</dbReference>
<evidence type="ECO:0000259" key="13">
    <source>
        <dbReference type="Pfam" id="PF10394"/>
    </source>
</evidence>
<comment type="subcellular location">
    <subcellularLocation>
        <location evidence="1">Nucleus</location>
    </subcellularLocation>
</comment>
<evidence type="ECO:0000256" key="4">
    <source>
        <dbReference type="ARBA" id="ARBA00021268"/>
    </source>
</evidence>
<keyword evidence="5 9" id="KW-0808">Transferase</keyword>
<sequence length="398" mass="46918">MDALQSAIAQYIFCANEVVQFKMVRNVEDLASEDGYFNPDMSHQIFGEKEQIFGFKKLRINLFYAASTLHIYVNIKYEKKLNPKYAEGVEPDNIMEKLKDVLPLKFSENIDEFSSQLETQASFHPHGELINTYTRQGKETSLKRTFQVYKADVTCPGFKDYHQRMESFILWFIDAASYIDADDDKWDFYTVFEKIVKSGITTFNFVGYSTCYRFYAYPDRCRPRISQVLVLPVYQKQGHCTALLSTIYQQYTNNSSVVDITAEDPSDNFQRVRDFVDAKNLAQLKAFCPANLKESYSKEMEKSAKENHKINKRQARRIYEILRLSHTNEHDDDEFTKYRLSVKERINRPFKNESMRKKSRLLHDQLVPQAEERRLILQKEFEKCLEEYRKVVSRLQAC</sequence>
<evidence type="ECO:0000313" key="15">
    <source>
        <dbReference type="EMBL" id="CAB3251832.1"/>
    </source>
</evidence>
<dbReference type="Gene3D" id="3.40.630.30">
    <property type="match status" value="1"/>
</dbReference>
<keyword evidence="7 9" id="KW-0012">Acyltransferase</keyword>
<evidence type="ECO:0000256" key="7">
    <source>
        <dbReference type="ARBA" id="ARBA00023315"/>
    </source>
</evidence>
<comment type="similarity">
    <text evidence="2 9">Belongs to the HAT1 family.</text>
</comment>
<dbReference type="InterPro" id="IPR048776">
    <property type="entry name" value="HAT1_C"/>
</dbReference>
<dbReference type="PANTHER" id="PTHR12046">
    <property type="entry name" value="HISTONE ACETYLTRANSFERASE TYPE B CATALYTIC SUBUNIT"/>
    <property type="match status" value="1"/>
</dbReference>
<dbReference type="GO" id="GO:0000781">
    <property type="term" value="C:chromosome, telomeric region"/>
    <property type="evidence" value="ECO:0007669"/>
    <property type="project" value="GOC"/>
</dbReference>
<reference evidence="15" key="1">
    <citation type="submission" date="2020-04" db="EMBL/GenBank/DDBJ databases">
        <authorList>
            <person name="Neveu A P."/>
        </authorList>
    </citation>
    <scope>NUCLEOTIDE SEQUENCE</scope>
    <source>
        <tissue evidence="15">Whole embryo</tissue>
    </source>
</reference>
<evidence type="ECO:0000256" key="10">
    <source>
        <dbReference type="PIRSR" id="PIRSR038084-1"/>
    </source>
</evidence>
<feature type="region of interest" description="Interaction with histone H4 N-terminus" evidence="11">
    <location>
        <begin position="212"/>
        <end position="214"/>
    </location>
</feature>
<evidence type="ECO:0000256" key="8">
    <source>
        <dbReference type="ARBA" id="ARBA00048017"/>
    </source>
</evidence>
<dbReference type="GO" id="GO:0042393">
    <property type="term" value="F:histone binding"/>
    <property type="evidence" value="ECO:0007669"/>
    <property type="project" value="InterPro"/>
</dbReference>
<accession>A0A6F9DDN0</accession>
<feature type="domain" description="Histone acetyltransferase type B catalytic subunit C-terminal" evidence="14">
    <location>
        <begin position="273"/>
        <end position="324"/>
    </location>
</feature>
<keyword evidence="6" id="KW-0539">Nucleus</keyword>
<evidence type="ECO:0000256" key="6">
    <source>
        <dbReference type="ARBA" id="ARBA00023242"/>
    </source>
</evidence>
<dbReference type="AlphaFoldDB" id="A0A6F9DDN0"/>
<proteinExistence type="evidence at transcript level"/>
<organism evidence="15">
    <name type="scientific">Phallusia mammillata</name>
    <dbReference type="NCBI Taxonomy" id="59560"/>
    <lineage>
        <taxon>Eukaryota</taxon>
        <taxon>Metazoa</taxon>
        <taxon>Chordata</taxon>
        <taxon>Tunicata</taxon>
        <taxon>Ascidiacea</taxon>
        <taxon>Phlebobranchia</taxon>
        <taxon>Ascidiidae</taxon>
        <taxon>Phallusia</taxon>
    </lineage>
</organism>
<dbReference type="Gene3D" id="3.90.360.10">
    <property type="entry name" value="Histone acetyl transferase 1 (HAT1), N-terminal domain"/>
    <property type="match status" value="1"/>
</dbReference>
<dbReference type="InterPro" id="IPR013523">
    <property type="entry name" value="Hist_AcTrfase_HAT1_C"/>
</dbReference>
<feature type="domain" description="Histone acetyl transferase HAT1 N-terminal" evidence="13">
    <location>
        <begin position="12"/>
        <end position="174"/>
    </location>
</feature>
<dbReference type="SUPFAM" id="SSF55729">
    <property type="entry name" value="Acyl-CoA N-acyltransferases (Nat)"/>
    <property type="match status" value="1"/>
</dbReference>
<dbReference type="InterPro" id="IPR017380">
    <property type="entry name" value="Hist_AcTrfase_B-typ_cat-su"/>
</dbReference>
<dbReference type="InterPro" id="IPR016181">
    <property type="entry name" value="Acyl_CoA_acyltransferase"/>
</dbReference>
<feature type="site" description="Interaction with histone H4 N-terminus" evidence="12">
    <location>
        <position position="186"/>
    </location>
</feature>
<evidence type="ECO:0000256" key="9">
    <source>
        <dbReference type="PIRNR" id="PIRNR038084"/>
    </source>
</evidence>
<comment type="catalytic activity">
    <reaction evidence="8 9">
        <text>L-lysyl-[protein] + acetyl-CoA = N(6)-acetyl-L-lysyl-[protein] + CoA + H(+)</text>
        <dbReference type="Rhea" id="RHEA:45948"/>
        <dbReference type="Rhea" id="RHEA-COMP:9752"/>
        <dbReference type="Rhea" id="RHEA-COMP:10731"/>
        <dbReference type="ChEBI" id="CHEBI:15378"/>
        <dbReference type="ChEBI" id="CHEBI:29969"/>
        <dbReference type="ChEBI" id="CHEBI:57287"/>
        <dbReference type="ChEBI" id="CHEBI:57288"/>
        <dbReference type="ChEBI" id="CHEBI:61930"/>
        <dbReference type="EC" id="2.3.1.48"/>
    </reaction>
</comment>
<gene>
    <name evidence="15" type="primary">Hat1</name>
</gene>
<evidence type="ECO:0000256" key="2">
    <source>
        <dbReference type="ARBA" id="ARBA00010543"/>
    </source>
</evidence>
<dbReference type="InterPro" id="IPR019467">
    <property type="entry name" value="Hat1_N"/>
</dbReference>
<dbReference type="PIRSF" id="PIRSF038084">
    <property type="entry name" value="HAT-B_cat"/>
    <property type="match status" value="1"/>
</dbReference>
<protein>
    <recommendedName>
        <fullName evidence="4 9">Histone acetyltransferase type B catalytic subunit</fullName>
        <ecNumber evidence="3 9">2.3.1.48</ecNumber>
    </recommendedName>
</protein>
<dbReference type="EC" id="2.3.1.48" evidence="3 9"/>
<feature type="region of interest" description="Interaction with histone H4 N-terminus" evidence="11">
    <location>
        <begin position="48"/>
        <end position="50"/>
    </location>
</feature>
<evidence type="ECO:0000256" key="3">
    <source>
        <dbReference type="ARBA" id="ARBA00013184"/>
    </source>
</evidence>